<dbReference type="AlphaFoldDB" id="A0AAE0Y9C2"/>
<gene>
    <name evidence="2" type="ORF">RRG08_016480</name>
</gene>
<dbReference type="EMBL" id="JAWDGP010006665">
    <property type="protein sequence ID" value="KAK3737176.1"/>
    <property type="molecule type" value="Genomic_DNA"/>
</dbReference>
<name>A0AAE0Y9C2_9GAST</name>
<evidence type="ECO:0000313" key="2">
    <source>
        <dbReference type="EMBL" id="KAK3737176.1"/>
    </source>
</evidence>
<proteinExistence type="predicted"/>
<accession>A0AAE0Y9C2</accession>
<dbReference type="Proteomes" id="UP001283361">
    <property type="component" value="Unassembled WGS sequence"/>
</dbReference>
<sequence length="199" mass="22528">MATGDRSHVADGVCPARDWSLIPFMLPSPVPGYSLPLLEEVQIRSKSMRKNVDHPGRHLFSSSLGNGPREMNDRLKVIDGPATRSWLVTALAARKDRLRDSAPRYASLRFMALPHQIRFAAINVTRDKLEAPVSYEENLILHHRLEQCPMPTGIRVTRHPQLVSLPASSERVPYHLTMETIEFPERKGLERFSKDSFPA</sequence>
<comment type="caution">
    <text evidence="2">The sequence shown here is derived from an EMBL/GenBank/DDBJ whole genome shotgun (WGS) entry which is preliminary data.</text>
</comment>
<evidence type="ECO:0000256" key="1">
    <source>
        <dbReference type="SAM" id="MobiDB-lite"/>
    </source>
</evidence>
<protein>
    <submittedName>
        <fullName evidence="2">Uncharacterized protein</fullName>
    </submittedName>
</protein>
<reference evidence="2" key="1">
    <citation type="journal article" date="2023" name="G3 (Bethesda)">
        <title>A reference genome for the long-term kleptoplast-retaining sea slug Elysia crispata morphotype clarki.</title>
        <authorList>
            <person name="Eastman K.E."/>
            <person name="Pendleton A.L."/>
            <person name="Shaikh M.A."/>
            <person name="Suttiyut T."/>
            <person name="Ogas R."/>
            <person name="Tomko P."/>
            <person name="Gavelis G."/>
            <person name="Widhalm J.R."/>
            <person name="Wisecaver J.H."/>
        </authorList>
    </citation>
    <scope>NUCLEOTIDE SEQUENCE</scope>
    <source>
        <strain evidence="2">ECLA1</strain>
    </source>
</reference>
<keyword evidence="3" id="KW-1185">Reference proteome</keyword>
<feature type="region of interest" description="Disordered" evidence="1">
    <location>
        <begin position="52"/>
        <end position="71"/>
    </location>
</feature>
<evidence type="ECO:0000313" key="3">
    <source>
        <dbReference type="Proteomes" id="UP001283361"/>
    </source>
</evidence>
<organism evidence="2 3">
    <name type="scientific">Elysia crispata</name>
    <name type="common">lettuce slug</name>
    <dbReference type="NCBI Taxonomy" id="231223"/>
    <lineage>
        <taxon>Eukaryota</taxon>
        <taxon>Metazoa</taxon>
        <taxon>Spiralia</taxon>
        <taxon>Lophotrochozoa</taxon>
        <taxon>Mollusca</taxon>
        <taxon>Gastropoda</taxon>
        <taxon>Heterobranchia</taxon>
        <taxon>Euthyneura</taxon>
        <taxon>Panpulmonata</taxon>
        <taxon>Sacoglossa</taxon>
        <taxon>Placobranchoidea</taxon>
        <taxon>Plakobranchidae</taxon>
        <taxon>Elysia</taxon>
    </lineage>
</organism>